<evidence type="ECO:0000256" key="1">
    <source>
        <dbReference type="ARBA" id="ARBA00023098"/>
    </source>
</evidence>
<keyword evidence="2" id="KW-0472">Membrane</keyword>
<evidence type="ECO:0000313" key="4">
    <source>
        <dbReference type="EMBL" id="GLQ75412.1"/>
    </source>
</evidence>
<dbReference type="PANTHER" id="PTHR10728">
    <property type="entry name" value="CYTOSOLIC PHOSPHOLIPASE A2"/>
    <property type="match status" value="1"/>
</dbReference>
<dbReference type="GO" id="GO:0046475">
    <property type="term" value="P:glycerophospholipid catabolic process"/>
    <property type="evidence" value="ECO:0007669"/>
    <property type="project" value="TreeGrafter"/>
</dbReference>
<dbReference type="Proteomes" id="UP001156690">
    <property type="component" value="Unassembled WGS sequence"/>
</dbReference>
<keyword evidence="1" id="KW-0443">Lipid metabolism</keyword>
<dbReference type="InterPro" id="IPR016035">
    <property type="entry name" value="Acyl_Trfase/lysoPLipase"/>
</dbReference>
<keyword evidence="5" id="KW-1185">Reference proteome</keyword>
<organism evidence="4 5">
    <name type="scientific">Vibrio penaeicida</name>
    <dbReference type="NCBI Taxonomy" id="104609"/>
    <lineage>
        <taxon>Bacteria</taxon>
        <taxon>Pseudomonadati</taxon>
        <taxon>Pseudomonadota</taxon>
        <taxon>Gammaproteobacteria</taxon>
        <taxon>Vibrionales</taxon>
        <taxon>Vibrionaceae</taxon>
        <taxon>Vibrio</taxon>
    </lineage>
</organism>
<dbReference type="Pfam" id="PF01734">
    <property type="entry name" value="Patatin"/>
    <property type="match status" value="1"/>
</dbReference>
<evidence type="ECO:0000256" key="2">
    <source>
        <dbReference type="SAM" id="Phobius"/>
    </source>
</evidence>
<keyword evidence="2" id="KW-1133">Transmembrane helix</keyword>
<name>A0AAV5NXV3_9VIBR</name>
<dbReference type="PANTHER" id="PTHR10728:SF40">
    <property type="entry name" value="PATATIN FAMILY PROTEIN"/>
    <property type="match status" value="1"/>
</dbReference>
<gene>
    <name evidence="4" type="ORF">GCM10007932_47740</name>
</gene>
<feature type="transmembrane region" description="Helical" evidence="2">
    <location>
        <begin position="243"/>
        <end position="267"/>
    </location>
</feature>
<dbReference type="RefSeq" id="WP_126609585.1">
    <property type="nucleotide sequence ID" value="NZ_AP025144.1"/>
</dbReference>
<dbReference type="Gene3D" id="3.40.1090.10">
    <property type="entry name" value="Cytosolic phospholipase A2 catalytic domain"/>
    <property type="match status" value="2"/>
</dbReference>
<sequence length="771" mass="86044">MADQITKHNHYLYQVVLPEELKHVLQRKVINRDGQALERSPRSLPDFEQTLIPWDQRSVPLNQTIESLADKNQEQMWNEDSSVLHPGLVGLCFSGGGIRSATFNLGVIQAFKKSGLLNNVDYLSTVSGGGYIGSAFSSAMTGAVTNEQYADKKTEAIDALFTHEQGDVEPSEFRHLRNNSNYMAPNGGLDTIRVPAIFLRGIVLNALVVLPYLLIFAMIMAFLSTPPLGFYSDYASWLEHIGLGAHFPVTKSLMLLLLLNYIGSALTTNATENLSSSNNQSWIWRDRITSAIAINVSAIFGSAIIEAQPLALEWYQTLVLWGISLHQMGINGFAIAIVCSLLLAKVISNLSKISNQLVVGCIGFSAIFACWVVVLDVSDSLVTQETSYVAIVSLTIALMFLNQFTGSANFTAVNRFYRDRLSLAYLFKKQSPFPHAPIIHTDKLKLSELDSEYAPYSLINCTLNGGQSVNAYKKDRLGENFIFSKCFSGSNKTGFCKTQDLEASQPSINLGTATAISGAAVAPNMGRNTVKPLVFLLAMLNIRYDYWVKNPSKIHDQEQSSSRAWWKKLFRNDRVGPSYFLRELLGNINTSQNYINLSDGGHFENLGLYELVRRECRLIIISDAEADSEGTFSGLMDTIRMIQTDFGIKITMTGLDEIKQKNQAHAHGEIHYRNGRVGKVLYIKSVMTNPEDTMSTDVPSNDDYFDKYRYIANYQSKNPEFPNQSSGDQFFDEAQFEAYRALGYQVAYQTLFNQEQSISESEDSFSNRRSA</sequence>
<dbReference type="GO" id="GO:0004623">
    <property type="term" value="F:phospholipase A2 activity"/>
    <property type="evidence" value="ECO:0007669"/>
    <property type="project" value="TreeGrafter"/>
</dbReference>
<feature type="transmembrane region" description="Helical" evidence="2">
    <location>
        <begin position="288"/>
        <end position="305"/>
    </location>
</feature>
<dbReference type="SUPFAM" id="SSF52151">
    <property type="entry name" value="FabD/lysophospholipase-like"/>
    <property type="match status" value="1"/>
</dbReference>
<evidence type="ECO:0000313" key="5">
    <source>
        <dbReference type="Proteomes" id="UP001156690"/>
    </source>
</evidence>
<dbReference type="GO" id="GO:0005829">
    <property type="term" value="C:cytosol"/>
    <property type="evidence" value="ECO:0007669"/>
    <property type="project" value="TreeGrafter"/>
</dbReference>
<dbReference type="EMBL" id="BSNX01000073">
    <property type="protein sequence ID" value="GLQ75412.1"/>
    <property type="molecule type" value="Genomic_DNA"/>
</dbReference>
<proteinExistence type="predicted"/>
<reference evidence="5" key="1">
    <citation type="journal article" date="2019" name="Int. J. Syst. Evol. Microbiol.">
        <title>The Global Catalogue of Microorganisms (GCM) 10K type strain sequencing project: providing services to taxonomists for standard genome sequencing and annotation.</title>
        <authorList>
            <consortium name="The Broad Institute Genomics Platform"/>
            <consortium name="The Broad Institute Genome Sequencing Center for Infectious Disease"/>
            <person name="Wu L."/>
            <person name="Ma J."/>
        </authorList>
    </citation>
    <scope>NUCLEOTIDE SEQUENCE [LARGE SCALE GENOMIC DNA]</scope>
    <source>
        <strain evidence="5">NBRC 15640</strain>
    </source>
</reference>
<feature type="transmembrane region" description="Helical" evidence="2">
    <location>
        <begin position="202"/>
        <end position="223"/>
    </location>
</feature>
<feature type="transmembrane region" description="Helical" evidence="2">
    <location>
        <begin position="387"/>
        <end position="410"/>
    </location>
</feature>
<dbReference type="InterPro" id="IPR002641">
    <property type="entry name" value="PNPLA_dom"/>
</dbReference>
<protein>
    <recommendedName>
        <fullName evidence="3">PNPLA domain-containing protein</fullName>
    </recommendedName>
</protein>
<feature type="transmembrane region" description="Helical" evidence="2">
    <location>
        <begin position="356"/>
        <end position="375"/>
    </location>
</feature>
<feature type="transmembrane region" description="Helical" evidence="2">
    <location>
        <begin position="325"/>
        <end position="344"/>
    </location>
</feature>
<evidence type="ECO:0000259" key="3">
    <source>
        <dbReference type="Pfam" id="PF01734"/>
    </source>
</evidence>
<dbReference type="AlphaFoldDB" id="A0AAV5NXV3"/>
<accession>A0AAV5NXV3</accession>
<keyword evidence="2" id="KW-0812">Transmembrane</keyword>
<comment type="caution">
    <text evidence="4">The sequence shown here is derived from an EMBL/GenBank/DDBJ whole genome shotgun (WGS) entry which is preliminary data.</text>
</comment>
<feature type="domain" description="PNPLA" evidence="3">
    <location>
        <begin position="91"/>
        <end position="200"/>
    </location>
</feature>